<dbReference type="PANTHER" id="PTHR42996">
    <property type="entry name" value="PHOSPHATE-BINDING PROTEIN PSTS"/>
    <property type="match status" value="1"/>
</dbReference>
<gene>
    <name evidence="7" type="primary">pstS-5</name>
    <name evidence="7" type="ORF">GlitD10_2338</name>
</gene>
<dbReference type="GO" id="GO:0043190">
    <property type="term" value="C:ATP-binding cassette (ABC) transporter complex"/>
    <property type="evidence" value="ECO:0007669"/>
    <property type="project" value="InterPro"/>
</dbReference>
<dbReference type="PIRSF" id="PIRSF002756">
    <property type="entry name" value="PstS"/>
    <property type="match status" value="1"/>
</dbReference>
<dbReference type="Proteomes" id="UP000180235">
    <property type="component" value="Chromosome"/>
</dbReference>
<proteinExistence type="inferred from homology"/>
<name>A0A1J0AFI1_9CYAN</name>
<dbReference type="Pfam" id="PF12849">
    <property type="entry name" value="PBP_like_2"/>
    <property type="match status" value="1"/>
</dbReference>
<dbReference type="InterPro" id="IPR050962">
    <property type="entry name" value="Phosphate-bind_PstS"/>
</dbReference>
<dbReference type="GO" id="GO:0042301">
    <property type="term" value="F:phosphate ion binding"/>
    <property type="evidence" value="ECO:0007669"/>
    <property type="project" value="InterPro"/>
</dbReference>
<reference evidence="7 8" key="1">
    <citation type="submission" date="2016-10" db="EMBL/GenBank/DDBJ databases">
        <title>Description of Gloeomargarita lithophora gen. nov., sp. nov., a thylakoid-bearing basal-branching cyanobacterium with intracellular carbonates, and proposal for Gloeomargaritales ord. nov.</title>
        <authorList>
            <person name="Moreira D."/>
            <person name="Tavera R."/>
            <person name="Benzerara K."/>
            <person name="Skouri-Panet F."/>
            <person name="Couradeau E."/>
            <person name="Gerard E."/>
            <person name="Loussert C."/>
            <person name="Novelo E."/>
            <person name="Zivanovic Y."/>
            <person name="Lopez-Garcia P."/>
        </authorList>
    </citation>
    <scope>NUCLEOTIDE SEQUENCE [LARGE SCALE GENOMIC DNA]</scope>
    <source>
        <strain evidence="7 8">D10</strain>
    </source>
</reference>
<feature type="signal peptide" evidence="5">
    <location>
        <begin position="1"/>
        <end position="27"/>
    </location>
</feature>
<dbReference type="NCBIfam" id="TIGR00975">
    <property type="entry name" value="3a0107s03"/>
    <property type="match status" value="1"/>
</dbReference>
<accession>A0A1J0AFI1</accession>
<dbReference type="AlphaFoldDB" id="A0A1J0AFI1"/>
<keyword evidence="2 4" id="KW-0813">Transport</keyword>
<evidence type="ECO:0000313" key="8">
    <source>
        <dbReference type="Proteomes" id="UP000180235"/>
    </source>
</evidence>
<evidence type="ECO:0000259" key="6">
    <source>
        <dbReference type="Pfam" id="PF12849"/>
    </source>
</evidence>
<evidence type="ECO:0000256" key="5">
    <source>
        <dbReference type="SAM" id="SignalP"/>
    </source>
</evidence>
<dbReference type="RefSeq" id="WP_071455077.1">
    <property type="nucleotide sequence ID" value="NZ_CP017675.1"/>
</dbReference>
<evidence type="ECO:0000256" key="3">
    <source>
        <dbReference type="ARBA" id="ARBA00022592"/>
    </source>
</evidence>
<dbReference type="Gene3D" id="3.40.190.10">
    <property type="entry name" value="Periplasmic binding protein-like II"/>
    <property type="match status" value="2"/>
</dbReference>
<feature type="chain" id="PRO_5009608740" description="Phosphate-binding protein" evidence="5">
    <location>
        <begin position="28"/>
        <end position="370"/>
    </location>
</feature>
<dbReference type="CDD" id="cd13565">
    <property type="entry name" value="PBP2_PstS"/>
    <property type="match status" value="1"/>
</dbReference>
<evidence type="ECO:0000256" key="2">
    <source>
        <dbReference type="ARBA" id="ARBA00022448"/>
    </source>
</evidence>
<dbReference type="KEGG" id="glt:GlitD10_2338"/>
<sequence length="370" mass="39762">MLKRFGLARRWMSFVTLFLLVTGLTAACDFGGQQAVDSKLPITGEVSLIGLGASFPAPLYQNWAVGLNQVHSNIRVDYQSQGSGAGIENFIQGNVDFAASDVAMKDEDITKVERGVLLLPMTAGSIVLAYNLPGVPTGLKLSRELYVGILSGQIRRWNDPKIVALNPGVTLPDQAITVVHRSDGSGTTGVFTKHLSAISPVWKQKFGDGTTIQWPTTGNFVGARGNEGVTAQIQQTPGAVGYIEFGFARTNNMTVAALENKAGDYVIPTPESGAATLAAVELPANLRAFISDPEGKESYPIVTYTWQMQYQKQPDANKGVALEVWVEYGLNEGQTVAPGLGYIPLPKVVRERIAKAADTISDKYTITLKD</sequence>
<dbReference type="EMBL" id="CP017675">
    <property type="protein sequence ID" value="APB34672.1"/>
    <property type="molecule type" value="Genomic_DNA"/>
</dbReference>
<dbReference type="PROSITE" id="PS51257">
    <property type="entry name" value="PROKAR_LIPOPROTEIN"/>
    <property type="match status" value="1"/>
</dbReference>
<feature type="domain" description="PBP" evidence="6">
    <location>
        <begin position="48"/>
        <end position="314"/>
    </location>
</feature>
<dbReference type="InterPro" id="IPR024370">
    <property type="entry name" value="PBP_domain"/>
</dbReference>
<keyword evidence="3 4" id="KW-0592">Phosphate transport</keyword>
<evidence type="ECO:0000313" key="7">
    <source>
        <dbReference type="EMBL" id="APB34672.1"/>
    </source>
</evidence>
<dbReference type="GO" id="GO:0035435">
    <property type="term" value="P:phosphate ion transmembrane transport"/>
    <property type="evidence" value="ECO:0007669"/>
    <property type="project" value="InterPro"/>
</dbReference>
<organism evidence="7 8">
    <name type="scientific">Gloeomargarita lithophora Alchichica-D10</name>
    <dbReference type="NCBI Taxonomy" id="1188229"/>
    <lineage>
        <taxon>Bacteria</taxon>
        <taxon>Bacillati</taxon>
        <taxon>Cyanobacteriota</taxon>
        <taxon>Cyanophyceae</taxon>
        <taxon>Gloeomargaritales</taxon>
        <taxon>Gloeomargaritaceae</taxon>
        <taxon>Gloeomargarita</taxon>
    </lineage>
</organism>
<keyword evidence="8" id="KW-1185">Reference proteome</keyword>
<dbReference type="PANTHER" id="PTHR42996:SF1">
    <property type="entry name" value="PHOSPHATE-BINDING PROTEIN PSTS"/>
    <property type="match status" value="1"/>
</dbReference>
<evidence type="ECO:0000256" key="1">
    <source>
        <dbReference type="ARBA" id="ARBA00008725"/>
    </source>
</evidence>
<comment type="similarity">
    <text evidence="1 4">Belongs to the PstS family.</text>
</comment>
<protein>
    <recommendedName>
        <fullName evidence="4">Phosphate-binding protein</fullName>
    </recommendedName>
</protein>
<keyword evidence="5" id="KW-0732">Signal</keyword>
<dbReference type="InterPro" id="IPR005673">
    <property type="entry name" value="ABC_phos-bd_PstS"/>
</dbReference>
<dbReference type="SUPFAM" id="SSF53850">
    <property type="entry name" value="Periplasmic binding protein-like II"/>
    <property type="match status" value="1"/>
</dbReference>
<dbReference type="OrthoDB" id="9790048at2"/>
<dbReference type="STRING" id="1188229.GlitD10_2338"/>
<evidence type="ECO:0000256" key="4">
    <source>
        <dbReference type="PIRNR" id="PIRNR002756"/>
    </source>
</evidence>